<keyword evidence="3" id="KW-1185">Reference proteome</keyword>
<dbReference type="EMBL" id="VCBC01000009">
    <property type="protein sequence ID" value="TLU64799.1"/>
    <property type="molecule type" value="Genomic_DNA"/>
</dbReference>
<feature type="transmembrane region" description="Helical" evidence="1">
    <location>
        <begin position="52"/>
        <end position="71"/>
    </location>
</feature>
<reference evidence="2 3" key="1">
    <citation type="submission" date="2019-05" db="EMBL/GenBank/DDBJ databases">
        <title>Genome sequences of Thalassotalea litorea 1K03283.</title>
        <authorList>
            <person name="Zhang D."/>
        </authorList>
    </citation>
    <scope>NUCLEOTIDE SEQUENCE [LARGE SCALE GENOMIC DNA]</scope>
    <source>
        <strain evidence="2 3">MCCC 1K03283</strain>
    </source>
</reference>
<protein>
    <submittedName>
        <fullName evidence="2">Uncharacterized protein</fullName>
    </submittedName>
</protein>
<dbReference type="AlphaFoldDB" id="A0A5R9IJL7"/>
<keyword evidence="1" id="KW-0472">Membrane</keyword>
<evidence type="ECO:0000313" key="2">
    <source>
        <dbReference type="EMBL" id="TLU64799.1"/>
    </source>
</evidence>
<dbReference type="Proteomes" id="UP000307790">
    <property type="component" value="Unassembled WGS sequence"/>
</dbReference>
<comment type="caution">
    <text evidence="2">The sequence shown here is derived from an EMBL/GenBank/DDBJ whole genome shotgun (WGS) entry which is preliminary data.</text>
</comment>
<organism evidence="2 3">
    <name type="scientific">Thalassotalea litorea</name>
    <dbReference type="NCBI Taxonomy" id="2020715"/>
    <lineage>
        <taxon>Bacteria</taxon>
        <taxon>Pseudomonadati</taxon>
        <taxon>Pseudomonadota</taxon>
        <taxon>Gammaproteobacteria</taxon>
        <taxon>Alteromonadales</taxon>
        <taxon>Colwelliaceae</taxon>
        <taxon>Thalassotalea</taxon>
    </lineage>
</organism>
<gene>
    <name evidence="2" type="ORF">FE810_10060</name>
</gene>
<sequence length="92" mass="10203">MKKLLQQEKQHILVSPKLYFVLVFLSLTAVTSCIIELVLMLQPQIPFPSLEVAFASSFIGTIVIFVLLGLAKSDLLDEEVIAQDQAIETSIN</sequence>
<evidence type="ECO:0000256" key="1">
    <source>
        <dbReference type="SAM" id="Phobius"/>
    </source>
</evidence>
<proteinExistence type="predicted"/>
<accession>A0A5R9IJL7</accession>
<keyword evidence="1" id="KW-1133">Transmembrane helix</keyword>
<name>A0A5R9IJL7_9GAMM</name>
<keyword evidence="1" id="KW-0812">Transmembrane</keyword>
<evidence type="ECO:0000313" key="3">
    <source>
        <dbReference type="Proteomes" id="UP000307790"/>
    </source>
</evidence>
<feature type="transmembrane region" description="Helical" evidence="1">
    <location>
        <begin position="20"/>
        <end position="40"/>
    </location>
</feature>
<dbReference type="PROSITE" id="PS51257">
    <property type="entry name" value="PROKAR_LIPOPROTEIN"/>
    <property type="match status" value="1"/>
</dbReference>